<keyword evidence="7" id="KW-0378">Hydrolase</keyword>
<sequence>MFKRVLIAGLAALGSFAGSSGCTHVSDAKQSQSPTPFIVVDQFGYLPDAKKVAVVRDPASGFDSQRHFAPGKVYQVVDVKTGTVVFKGAPVAWHDGAVDPSSGDRVWQFDFSRVVKPGRYLIRDQQAGYDSVPFSVAPNLYKPILVQAVRMLYYQRAGFTKEARYAGAGWADKASHMGPGQDSEARLYSAKSDKATARDLHGGWYDAGDFNRYTRWSGDYVVGLLHAYHESPSAFTDDFNIPESGNGIPDLLDEVQWEIEWLKRMQNEDGSLLSVIGSASGSPASAATGRSFYGPATTSATYAGAEAFAYAAKTYGQFPALTAFADDLRVRAIKAWGWAQAHPHVLFYNNDPRDHSVGLAAGQQEVDDYGREMGAIAAAVYLFDLTGETIYRDYVDAHYRDNQIFTEHRTLDFDYVQTAPLVYYASLTGATPSVSSAIKTEFARGFENDGWKAAESDPYRAHISAYVWGSNATKSNHGDIFGDEALYGLGSHSAAEATNAAADYLHYIDGVNPLGKVYLSNMKAFGASNSVDGFYHTWFTHGSALWGSVSGSKFGPPPGYLVGGPNPGYTWAKGCPGIDRHCGQTPPSPPVGQAPQKAYADFSDGWPLDSWEVTEPSISYQTAYIRLLARFVR</sequence>
<dbReference type="Pfam" id="PF00759">
    <property type="entry name" value="Glyco_hydro_9"/>
    <property type="match status" value="1"/>
</dbReference>
<gene>
    <name evidence="7" type="ORF">MOP44_18730</name>
</gene>
<evidence type="ECO:0000313" key="8">
    <source>
        <dbReference type="Proteomes" id="UP001059380"/>
    </source>
</evidence>
<dbReference type="GO" id="GO:0000272">
    <property type="term" value="P:polysaccharide catabolic process"/>
    <property type="evidence" value="ECO:0007669"/>
    <property type="project" value="UniProtKB-KW"/>
</dbReference>
<dbReference type="InterPro" id="IPR008928">
    <property type="entry name" value="6-hairpin_glycosidase_sf"/>
</dbReference>
<dbReference type="SUPFAM" id="SSF81296">
    <property type="entry name" value="E set domains"/>
    <property type="match status" value="1"/>
</dbReference>
<dbReference type="InterPro" id="IPR014756">
    <property type="entry name" value="Ig_E-set"/>
</dbReference>
<dbReference type="PROSITE" id="PS51257">
    <property type="entry name" value="PROKAR_LIPOPROTEIN"/>
    <property type="match status" value="1"/>
</dbReference>
<feature type="domain" description="Cellulase Ig-like" evidence="6">
    <location>
        <begin position="35"/>
        <end position="123"/>
    </location>
</feature>
<proteinExistence type="inferred from homology"/>
<name>A0A9J7BLE1_9BACT</name>
<dbReference type="RefSeq" id="WP_260791782.1">
    <property type="nucleotide sequence ID" value="NZ_CP093313.1"/>
</dbReference>
<feature type="domain" description="Glycoside hydrolase family 9" evidence="5">
    <location>
        <begin position="141"/>
        <end position="627"/>
    </location>
</feature>
<dbReference type="InterPro" id="IPR013783">
    <property type="entry name" value="Ig-like_fold"/>
</dbReference>
<organism evidence="7 8">
    <name type="scientific">Occallatibacter riparius</name>
    <dbReference type="NCBI Taxonomy" id="1002689"/>
    <lineage>
        <taxon>Bacteria</taxon>
        <taxon>Pseudomonadati</taxon>
        <taxon>Acidobacteriota</taxon>
        <taxon>Terriglobia</taxon>
        <taxon>Terriglobales</taxon>
        <taxon>Acidobacteriaceae</taxon>
        <taxon>Occallatibacter</taxon>
    </lineage>
</organism>
<evidence type="ECO:0000256" key="4">
    <source>
        <dbReference type="SAM" id="SignalP"/>
    </source>
</evidence>
<dbReference type="Gene3D" id="1.50.10.10">
    <property type="match status" value="1"/>
</dbReference>
<dbReference type="KEGG" id="orp:MOP44_18730"/>
<evidence type="ECO:0000259" key="5">
    <source>
        <dbReference type="Pfam" id="PF00759"/>
    </source>
</evidence>
<dbReference type="AlphaFoldDB" id="A0A9J7BLE1"/>
<keyword evidence="3" id="KW-0624">Polysaccharide degradation</keyword>
<feature type="signal peptide" evidence="4">
    <location>
        <begin position="1"/>
        <end position="17"/>
    </location>
</feature>
<evidence type="ECO:0000256" key="3">
    <source>
        <dbReference type="ARBA" id="ARBA00023326"/>
    </source>
</evidence>
<comment type="similarity">
    <text evidence="1">Belongs to the glycosyl hydrolase 9 (cellulase E) family.</text>
</comment>
<dbReference type="InterPro" id="IPR004197">
    <property type="entry name" value="Cellulase_Ig-like"/>
</dbReference>
<protein>
    <submittedName>
        <fullName evidence="7">Glycoside hydrolase family 9 protein</fullName>
    </submittedName>
</protein>
<dbReference type="SUPFAM" id="SSF48208">
    <property type="entry name" value="Six-hairpin glycosidases"/>
    <property type="match status" value="1"/>
</dbReference>
<evidence type="ECO:0000313" key="7">
    <source>
        <dbReference type="EMBL" id="UWZ82594.1"/>
    </source>
</evidence>
<dbReference type="EMBL" id="CP093313">
    <property type="protein sequence ID" value="UWZ82594.1"/>
    <property type="molecule type" value="Genomic_DNA"/>
</dbReference>
<accession>A0A9J7BLE1</accession>
<evidence type="ECO:0000256" key="2">
    <source>
        <dbReference type="ARBA" id="ARBA00023277"/>
    </source>
</evidence>
<dbReference type="InterPro" id="IPR012341">
    <property type="entry name" value="6hp_glycosidase-like_sf"/>
</dbReference>
<keyword evidence="4" id="KW-0732">Signal</keyword>
<dbReference type="InterPro" id="IPR001701">
    <property type="entry name" value="Glyco_hydro_9"/>
</dbReference>
<dbReference type="Gene3D" id="2.60.40.10">
    <property type="entry name" value="Immunoglobulins"/>
    <property type="match status" value="1"/>
</dbReference>
<evidence type="ECO:0000259" key="6">
    <source>
        <dbReference type="Pfam" id="PF02927"/>
    </source>
</evidence>
<dbReference type="CDD" id="cd02850">
    <property type="entry name" value="E_set_Cellulase_N"/>
    <property type="match status" value="1"/>
</dbReference>
<dbReference type="Proteomes" id="UP001059380">
    <property type="component" value="Chromosome"/>
</dbReference>
<keyword evidence="2" id="KW-0119">Carbohydrate metabolism</keyword>
<dbReference type="Pfam" id="PF02927">
    <property type="entry name" value="CelD_N"/>
    <property type="match status" value="1"/>
</dbReference>
<keyword evidence="8" id="KW-1185">Reference proteome</keyword>
<feature type="chain" id="PRO_5039893293" evidence="4">
    <location>
        <begin position="18"/>
        <end position="633"/>
    </location>
</feature>
<dbReference type="GO" id="GO:0008810">
    <property type="term" value="F:cellulase activity"/>
    <property type="evidence" value="ECO:0007669"/>
    <property type="project" value="InterPro"/>
</dbReference>
<reference evidence="7" key="1">
    <citation type="submission" date="2021-04" db="EMBL/GenBank/DDBJ databases">
        <title>Phylogenetic analysis of Acidobacteriaceae.</title>
        <authorList>
            <person name="Qiu L."/>
            <person name="Zhang Q."/>
        </authorList>
    </citation>
    <scope>NUCLEOTIDE SEQUENCE</scope>
    <source>
        <strain evidence="7">DSM 25168</strain>
    </source>
</reference>
<evidence type="ECO:0000256" key="1">
    <source>
        <dbReference type="ARBA" id="ARBA00007072"/>
    </source>
</evidence>